<evidence type="ECO:0000259" key="1">
    <source>
        <dbReference type="PROSITE" id="PS51186"/>
    </source>
</evidence>
<gene>
    <name evidence="2" type="ORF">HQN85_12975</name>
</gene>
<organism evidence="2 3">
    <name type="scientific">Pedobacter boryungensis</name>
    <dbReference type="NCBI Taxonomy" id="869962"/>
    <lineage>
        <taxon>Bacteria</taxon>
        <taxon>Pseudomonadati</taxon>
        <taxon>Bacteroidota</taxon>
        <taxon>Sphingobacteriia</taxon>
        <taxon>Sphingobacteriales</taxon>
        <taxon>Sphingobacteriaceae</taxon>
        <taxon>Pedobacter</taxon>
    </lineage>
</organism>
<evidence type="ECO:0000313" key="2">
    <source>
        <dbReference type="EMBL" id="NQX32647.1"/>
    </source>
</evidence>
<dbReference type="SUPFAM" id="SSF55729">
    <property type="entry name" value="Acyl-CoA N-acyltransferases (Nat)"/>
    <property type="match status" value="1"/>
</dbReference>
<comment type="caution">
    <text evidence="2">The sequence shown here is derived from an EMBL/GenBank/DDBJ whole genome shotgun (WGS) entry which is preliminary data.</text>
</comment>
<dbReference type="EMBL" id="JABMKV010000003">
    <property type="protein sequence ID" value="NQX32647.1"/>
    <property type="molecule type" value="Genomic_DNA"/>
</dbReference>
<feature type="domain" description="N-acetyltransferase" evidence="1">
    <location>
        <begin position="1"/>
        <end position="159"/>
    </location>
</feature>
<dbReference type="InterPro" id="IPR016181">
    <property type="entry name" value="Acyl_CoA_acyltransferase"/>
</dbReference>
<evidence type="ECO:0000313" key="3">
    <source>
        <dbReference type="Proteomes" id="UP000762110"/>
    </source>
</evidence>
<protein>
    <submittedName>
        <fullName evidence="2">GNAT family N-acetyltransferase</fullName>
    </submittedName>
</protein>
<dbReference type="Gene3D" id="3.40.630.30">
    <property type="match status" value="1"/>
</dbReference>
<sequence length="169" mass="19550">MQVIPSTLADFNTIFEFYNMAIAHQKKVFHHHWQGFSGDLITQEIDEKRQFKILVDGQIACIFAVTFSDPQIWEERNVDSAIYIHRIVTHADFRGFGFVNVIIDWAKAYSKTNDIQFIRMDTWADNEKLLTYYTGCGFKHVGMIKIAPNSGLPKHYEGISLNLFEIALD</sequence>
<dbReference type="PROSITE" id="PS51186">
    <property type="entry name" value="GNAT"/>
    <property type="match status" value="1"/>
</dbReference>
<dbReference type="Pfam" id="PF00583">
    <property type="entry name" value="Acetyltransf_1"/>
    <property type="match status" value="1"/>
</dbReference>
<dbReference type="Proteomes" id="UP000762110">
    <property type="component" value="Unassembled WGS sequence"/>
</dbReference>
<name>A0ABX2DFS1_9SPHI</name>
<dbReference type="InterPro" id="IPR000182">
    <property type="entry name" value="GNAT_dom"/>
</dbReference>
<proteinExistence type="predicted"/>
<reference evidence="2 3" key="1">
    <citation type="submission" date="2020-05" db="EMBL/GenBank/DDBJ databases">
        <title>Description of Pedobacter foliorum sp. nov.</title>
        <authorList>
            <person name="Qi S."/>
            <person name="Carlier A."/>
            <person name="Cnockaert M."/>
            <person name="Vandamme P."/>
        </authorList>
    </citation>
    <scope>NUCLEOTIDE SEQUENCE [LARGE SCALE GENOMIC DNA]</scope>
    <source>
        <strain evidence="2 3">LMG 31300</strain>
    </source>
</reference>
<keyword evidence="3" id="KW-1185">Reference proteome</keyword>
<accession>A0ABX2DFS1</accession>